<dbReference type="InterPro" id="IPR050622">
    <property type="entry name" value="CPA3_antiporter_subunitB"/>
</dbReference>
<evidence type="ECO:0000256" key="2">
    <source>
        <dbReference type="ARBA" id="ARBA00009425"/>
    </source>
</evidence>
<dbReference type="EMBL" id="FRAG01000010">
    <property type="protein sequence ID" value="SHJ82804.1"/>
    <property type="molecule type" value="Genomic_DNA"/>
</dbReference>
<name>A0A1M6MH47_PARC5</name>
<keyword evidence="4 7" id="KW-0812">Transmembrane</keyword>
<evidence type="ECO:0000313" key="10">
    <source>
        <dbReference type="Proteomes" id="UP000184465"/>
    </source>
</evidence>
<dbReference type="AlphaFoldDB" id="A0A1M6MH47"/>
<keyword evidence="10" id="KW-1185">Reference proteome</keyword>
<organism evidence="9 10">
    <name type="scientific">Paramaledivibacter caminithermalis (strain DSM 15212 / CIP 107654 / DViRD3)</name>
    <name type="common">Clostridium caminithermale</name>
    <dbReference type="NCBI Taxonomy" id="1121301"/>
    <lineage>
        <taxon>Bacteria</taxon>
        <taxon>Bacillati</taxon>
        <taxon>Bacillota</taxon>
        <taxon>Clostridia</taxon>
        <taxon>Peptostreptococcales</taxon>
        <taxon>Caminicellaceae</taxon>
        <taxon>Paramaledivibacter</taxon>
    </lineage>
</organism>
<feature type="transmembrane region" description="Helical" evidence="7">
    <location>
        <begin position="66"/>
        <end position="85"/>
    </location>
</feature>
<evidence type="ECO:0000256" key="6">
    <source>
        <dbReference type="ARBA" id="ARBA00023136"/>
    </source>
</evidence>
<accession>A0A1M6MH47</accession>
<evidence type="ECO:0000256" key="4">
    <source>
        <dbReference type="ARBA" id="ARBA00022692"/>
    </source>
</evidence>
<dbReference type="Pfam" id="PF04039">
    <property type="entry name" value="MnhB"/>
    <property type="match status" value="1"/>
</dbReference>
<evidence type="ECO:0000256" key="5">
    <source>
        <dbReference type="ARBA" id="ARBA00022989"/>
    </source>
</evidence>
<dbReference type="PANTHER" id="PTHR33932">
    <property type="entry name" value="NA(+)/H(+) ANTIPORTER SUBUNIT B"/>
    <property type="match status" value="1"/>
</dbReference>
<dbReference type="Proteomes" id="UP000184465">
    <property type="component" value="Unassembled WGS sequence"/>
</dbReference>
<keyword evidence="6 7" id="KW-0472">Membrane</keyword>
<dbReference type="RefSeq" id="WP_073148028.1">
    <property type="nucleotide sequence ID" value="NZ_FRAG01000010.1"/>
</dbReference>
<feature type="transmembrane region" description="Helical" evidence="7">
    <location>
        <begin position="33"/>
        <end position="54"/>
    </location>
</feature>
<proteinExistence type="inferred from homology"/>
<comment type="similarity">
    <text evidence="2">Belongs to the CPA3 antiporters (TC 2.A.63) subunit B family.</text>
</comment>
<feature type="domain" description="Na+/H+ antiporter MnhB subunit-related protein" evidence="8">
    <location>
        <begin position="9"/>
        <end position="123"/>
    </location>
</feature>
<keyword evidence="3" id="KW-1003">Cell membrane</keyword>
<dbReference type="InterPro" id="IPR007182">
    <property type="entry name" value="MnhB"/>
</dbReference>
<feature type="transmembrane region" description="Helical" evidence="7">
    <location>
        <begin position="105"/>
        <end position="130"/>
    </location>
</feature>
<dbReference type="STRING" id="1121301.SAMN02745912_01251"/>
<sequence>MRNSPLFICISKVLFPFMVLFGFYVIINGHSSPGGGFQGGAILATAVLISYFIYPEKITNLNLLIKLEKLSFIGILLVSSIGFFTKGTFFTNFIPVHYPIDFKKIFLIMLNLLIGIKVALGFVTIFSTFIKEGES</sequence>
<evidence type="ECO:0000256" key="7">
    <source>
        <dbReference type="SAM" id="Phobius"/>
    </source>
</evidence>
<dbReference type="GO" id="GO:0005886">
    <property type="term" value="C:plasma membrane"/>
    <property type="evidence" value="ECO:0007669"/>
    <property type="project" value="UniProtKB-SubCell"/>
</dbReference>
<evidence type="ECO:0000256" key="3">
    <source>
        <dbReference type="ARBA" id="ARBA00022475"/>
    </source>
</evidence>
<protein>
    <submittedName>
        <fullName evidence="9">Multicomponent Na+:H+ antiporter subunit B</fullName>
    </submittedName>
</protein>
<reference evidence="10" key="1">
    <citation type="submission" date="2016-11" db="EMBL/GenBank/DDBJ databases">
        <authorList>
            <person name="Varghese N."/>
            <person name="Submissions S."/>
        </authorList>
    </citation>
    <scope>NUCLEOTIDE SEQUENCE [LARGE SCALE GENOMIC DNA]</scope>
    <source>
        <strain evidence="10">DSM 15212 / CIP 107654 / DViRD3</strain>
    </source>
</reference>
<dbReference type="OrthoDB" id="9798859at2"/>
<gene>
    <name evidence="9" type="ORF">SAMN02745912_01251</name>
</gene>
<evidence type="ECO:0000259" key="8">
    <source>
        <dbReference type="Pfam" id="PF04039"/>
    </source>
</evidence>
<evidence type="ECO:0000313" key="9">
    <source>
        <dbReference type="EMBL" id="SHJ82804.1"/>
    </source>
</evidence>
<feature type="transmembrane region" description="Helical" evidence="7">
    <location>
        <begin position="7"/>
        <end position="27"/>
    </location>
</feature>
<dbReference type="PANTHER" id="PTHR33932:SF4">
    <property type="entry name" value="NA(+)_H(+) ANTIPORTER SUBUNIT B"/>
    <property type="match status" value="1"/>
</dbReference>
<comment type="subcellular location">
    <subcellularLocation>
        <location evidence="1">Cell membrane</location>
        <topology evidence="1">Multi-pass membrane protein</topology>
    </subcellularLocation>
</comment>
<keyword evidence="5 7" id="KW-1133">Transmembrane helix</keyword>
<evidence type="ECO:0000256" key="1">
    <source>
        <dbReference type="ARBA" id="ARBA00004651"/>
    </source>
</evidence>